<sequence>MPRFAEGTGIPICGNVSLPPKGASSVETQVPDRIRIKNRRKRYLDTHPEYFGPQLELADPLLYDRLIRRFQTPAEREAEGRQKGYSGILEADLYRSEAKLEALHHPDPHAMFTYKRGPNGEILAEDRDEVPANKEEGLARWKWEMEVRFLRGGDDDFDYDSVDYNPEYDDRVLEERDAEDRYFDEQEPEFVKGEEGLRRSPSHELEGETGIQDF</sequence>
<gene>
    <name evidence="3" type="ORF">Z519_02545</name>
</gene>
<dbReference type="PANTHER" id="PTHR31840:SF1">
    <property type="entry name" value="COILED-COIL DOMAIN-CONTAINING PROTEIN 97"/>
    <property type="match status" value="1"/>
</dbReference>
<dbReference type="VEuPathDB" id="FungiDB:Z519_02545"/>
<dbReference type="AlphaFoldDB" id="A0A0D2HUV8"/>
<dbReference type="OrthoDB" id="333176at2759"/>
<feature type="compositionally biased region" description="Basic and acidic residues" evidence="1">
    <location>
        <begin position="170"/>
        <end position="206"/>
    </location>
</feature>
<feature type="domain" description="CCD97-like C-terminal" evidence="2">
    <location>
        <begin position="38"/>
        <end position="104"/>
    </location>
</feature>
<dbReference type="HOGENOM" id="CLU_076914_0_0_1"/>
<protein>
    <recommendedName>
        <fullName evidence="2">CCD97-like C-terminal domain-containing protein</fullName>
    </recommendedName>
</protein>
<name>A0A0D2HUV8_CLAB1</name>
<evidence type="ECO:0000256" key="1">
    <source>
        <dbReference type="SAM" id="MobiDB-lite"/>
    </source>
</evidence>
<dbReference type="InterPro" id="IPR018613">
    <property type="entry name" value="Ccdc97-like"/>
</dbReference>
<dbReference type="GeneID" id="27695473"/>
<feature type="domain" description="CCD97-like C-terminal" evidence="2">
    <location>
        <begin position="131"/>
        <end position="185"/>
    </location>
</feature>
<organism evidence="3 4">
    <name type="scientific">Cladophialophora bantiana (strain ATCC 10958 / CBS 173.52 / CDC B-1940 / NIH 8579)</name>
    <name type="common">Xylohypha bantiana</name>
    <dbReference type="NCBI Taxonomy" id="1442370"/>
    <lineage>
        <taxon>Eukaryota</taxon>
        <taxon>Fungi</taxon>
        <taxon>Dikarya</taxon>
        <taxon>Ascomycota</taxon>
        <taxon>Pezizomycotina</taxon>
        <taxon>Eurotiomycetes</taxon>
        <taxon>Chaetothyriomycetidae</taxon>
        <taxon>Chaetothyriales</taxon>
        <taxon>Herpotrichiellaceae</taxon>
        <taxon>Cladophialophora</taxon>
    </lineage>
</organism>
<evidence type="ECO:0000313" key="4">
    <source>
        <dbReference type="Proteomes" id="UP000053789"/>
    </source>
</evidence>
<proteinExistence type="predicted"/>
<dbReference type="RefSeq" id="XP_016623822.1">
    <property type="nucleotide sequence ID" value="XM_016760301.1"/>
</dbReference>
<dbReference type="InterPro" id="IPR040233">
    <property type="entry name" value="CCD97-like_C"/>
</dbReference>
<accession>A0A0D2HUV8</accession>
<dbReference type="EMBL" id="KN846982">
    <property type="protein sequence ID" value="KIW97153.1"/>
    <property type="molecule type" value="Genomic_DNA"/>
</dbReference>
<evidence type="ECO:0000313" key="3">
    <source>
        <dbReference type="EMBL" id="KIW97153.1"/>
    </source>
</evidence>
<evidence type="ECO:0000259" key="2">
    <source>
        <dbReference type="Pfam" id="PF09747"/>
    </source>
</evidence>
<dbReference type="Proteomes" id="UP000053789">
    <property type="component" value="Unassembled WGS sequence"/>
</dbReference>
<dbReference type="PANTHER" id="PTHR31840">
    <property type="entry name" value="COILED-COIL DOMAIN-CONTAINING PROTEIN 97"/>
    <property type="match status" value="1"/>
</dbReference>
<keyword evidence="4" id="KW-1185">Reference proteome</keyword>
<dbReference type="Pfam" id="PF09747">
    <property type="entry name" value="CCD97-like_C"/>
    <property type="match status" value="2"/>
</dbReference>
<feature type="region of interest" description="Disordered" evidence="1">
    <location>
        <begin position="170"/>
        <end position="214"/>
    </location>
</feature>
<reference evidence="3" key="1">
    <citation type="submission" date="2015-01" db="EMBL/GenBank/DDBJ databases">
        <title>The Genome Sequence of Cladophialophora bantiana CBS 173.52.</title>
        <authorList>
            <consortium name="The Broad Institute Genomics Platform"/>
            <person name="Cuomo C."/>
            <person name="de Hoog S."/>
            <person name="Gorbushina A."/>
            <person name="Stielow B."/>
            <person name="Teixiera M."/>
            <person name="Abouelleil A."/>
            <person name="Chapman S.B."/>
            <person name="Priest M."/>
            <person name="Young S.K."/>
            <person name="Wortman J."/>
            <person name="Nusbaum C."/>
            <person name="Birren B."/>
        </authorList>
    </citation>
    <scope>NUCLEOTIDE SEQUENCE [LARGE SCALE GENOMIC DNA]</scope>
    <source>
        <strain evidence="3">CBS 173.52</strain>
    </source>
</reference>